<dbReference type="EMBL" id="JBJQOH010000006">
    <property type="protein sequence ID" value="KAL3683854.1"/>
    <property type="molecule type" value="Genomic_DNA"/>
</dbReference>
<name>A0ABD3H164_9MARC</name>
<proteinExistence type="inferred from homology"/>
<evidence type="ECO:0000256" key="7">
    <source>
        <dbReference type="ARBA" id="ARBA00023033"/>
    </source>
</evidence>
<evidence type="ECO:0000256" key="10">
    <source>
        <dbReference type="SAM" id="Phobius"/>
    </source>
</evidence>
<evidence type="ECO:0000313" key="12">
    <source>
        <dbReference type="EMBL" id="KAL3683854.1"/>
    </source>
</evidence>
<dbReference type="PROSITE" id="PS00086">
    <property type="entry name" value="CYTOCHROME_P450"/>
    <property type="match status" value="1"/>
</dbReference>
<reference evidence="11 13" key="1">
    <citation type="submission" date="2024-09" db="EMBL/GenBank/DDBJ databases">
        <title>Chromosome-scale assembly of Riccia sorocarpa.</title>
        <authorList>
            <person name="Paukszto L."/>
        </authorList>
    </citation>
    <scope>NUCLEOTIDE SEQUENCE [LARGE SCALE GENOMIC DNA]</scope>
    <source>
        <strain evidence="11">LP-2024</strain>
        <tissue evidence="11">Aerial parts of the thallus</tissue>
    </source>
</reference>
<dbReference type="Gene3D" id="1.10.630.10">
    <property type="entry name" value="Cytochrome P450"/>
    <property type="match status" value="1"/>
</dbReference>
<evidence type="ECO:0000256" key="3">
    <source>
        <dbReference type="ARBA" id="ARBA00022617"/>
    </source>
</evidence>
<comment type="caution">
    <text evidence="11">The sequence shown here is derived from an EMBL/GenBank/DDBJ whole genome shotgun (WGS) entry which is preliminary data.</text>
</comment>
<accession>A0ABD3H164</accession>
<dbReference type="GO" id="GO:0004497">
    <property type="term" value="F:monooxygenase activity"/>
    <property type="evidence" value="ECO:0007669"/>
    <property type="project" value="UniProtKB-KW"/>
</dbReference>
<feature type="transmembrane region" description="Helical" evidence="10">
    <location>
        <begin position="20"/>
        <end position="37"/>
    </location>
</feature>
<evidence type="ECO:0000256" key="9">
    <source>
        <dbReference type="RuleBase" id="RU000461"/>
    </source>
</evidence>
<dbReference type="PRINTS" id="PR00463">
    <property type="entry name" value="EP450I"/>
</dbReference>
<keyword evidence="4 8" id="KW-0479">Metal-binding</keyword>
<keyword evidence="6 8" id="KW-0408">Iron</keyword>
<dbReference type="PANTHER" id="PTHR47944:SF16">
    <property type="entry name" value="CYTOCHROME P450 FAMILY 1 SUBFAMILY A POLYPEPTIDE 1"/>
    <property type="match status" value="1"/>
</dbReference>
<keyword evidence="13" id="KW-1185">Reference proteome</keyword>
<sequence>MMNSESTKLSISSKWLPDFAVVVSGLLVTVSLLLIASRKRKGKLSARLPPGPQGWPVLGCLPYMGELPHQSLAEMAKKYGPLMFVRLGSEGFVIASSPKVAEEFLKQNDKVWTSRRDHAAGNILFYGGQDIFQAPYGDRWRYAKKIFVQELFTVKRLSDFRGIRKQEIMLGINDAIERCCSGTKAVRMDLLVAKLSTNNVTRMMMNDGEGTLSDEASAMKASDQFQQAIKDFTALLGALYLGDFIPWLDRIDPQGMKKRLRAVHKKLDTFLQKIVDDHKLTIEAARSRGQAIPDDIVYSLLTRTRDADGQHLSETEIKAILVDIIVGGTDDISVTIEWALSELLKDSCILEKAQAEMDSVVGRERLVNESDLPNLPYLNAIVMETFRLHPAGVLIPRSSVEDCEIQGYKIPAKTSLMINVHAINRDPEVYDRASDFLPERFLNSKMDLDGKDFSLLTFGTGRRICPGKGLGFLFVQYSLALFIQTCNWSLPPGLKPEDLDMEEKFSVTICRRTPLQLVLVPRLPINLLQQYRE</sequence>
<dbReference type="InterPro" id="IPR001128">
    <property type="entry name" value="Cyt_P450"/>
</dbReference>
<evidence type="ECO:0000256" key="5">
    <source>
        <dbReference type="ARBA" id="ARBA00023002"/>
    </source>
</evidence>
<keyword evidence="5 9" id="KW-0560">Oxidoreductase</keyword>
<dbReference type="EMBL" id="JBJQOH010000006">
    <property type="protein sequence ID" value="KAL3683844.1"/>
    <property type="molecule type" value="Genomic_DNA"/>
</dbReference>
<evidence type="ECO:0000256" key="4">
    <source>
        <dbReference type="ARBA" id="ARBA00022723"/>
    </source>
</evidence>
<evidence type="ECO:0000256" key="1">
    <source>
        <dbReference type="ARBA" id="ARBA00001971"/>
    </source>
</evidence>
<dbReference type="GO" id="GO:0046872">
    <property type="term" value="F:metal ion binding"/>
    <property type="evidence" value="ECO:0007669"/>
    <property type="project" value="UniProtKB-KW"/>
</dbReference>
<comment type="similarity">
    <text evidence="2 9">Belongs to the cytochrome P450 family.</text>
</comment>
<dbReference type="InterPro" id="IPR036396">
    <property type="entry name" value="Cyt_P450_sf"/>
</dbReference>
<feature type="binding site" description="axial binding residue" evidence="8">
    <location>
        <position position="465"/>
    </location>
    <ligand>
        <name>heme</name>
        <dbReference type="ChEBI" id="CHEBI:30413"/>
    </ligand>
    <ligandPart>
        <name>Fe</name>
        <dbReference type="ChEBI" id="CHEBI:18248"/>
    </ligandPart>
</feature>
<protein>
    <recommendedName>
        <fullName evidence="14">Cytochrome P450</fullName>
    </recommendedName>
</protein>
<dbReference type="CDD" id="cd20618">
    <property type="entry name" value="CYP71_clan"/>
    <property type="match status" value="1"/>
</dbReference>
<keyword evidence="10" id="KW-0812">Transmembrane</keyword>
<evidence type="ECO:0000313" key="13">
    <source>
        <dbReference type="Proteomes" id="UP001633002"/>
    </source>
</evidence>
<gene>
    <name evidence="11" type="ORF">R1sor_001866</name>
    <name evidence="12" type="ORF">R1sor_001876</name>
</gene>
<keyword evidence="3 8" id="KW-0349">Heme</keyword>
<dbReference type="PRINTS" id="PR00385">
    <property type="entry name" value="P450"/>
</dbReference>
<dbReference type="AlphaFoldDB" id="A0ABD3H164"/>
<dbReference type="Pfam" id="PF00067">
    <property type="entry name" value="p450"/>
    <property type="match status" value="1"/>
</dbReference>
<dbReference type="InterPro" id="IPR002401">
    <property type="entry name" value="Cyt_P450_E_grp-I"/>
</dbReference>
<comment type="cofactor">
    <cofactor evidence="1 8">
        <name>heme</name>
        <dbReference type="ChEBI" id="CHEBI:30413"/>
    </cofactor>
</comment>
<keyword evidence="10" id="KW-1133">Transmembrane helix</keyword>
<keyword evidence="10" id="KW-0472">Membrane</keyword>
<evidence type="ECO:0000313" key="11">
    <source>
        <dbReference type="EMBL" id="KAL3683844.1"/>
    </source>
</evidence>
<dbReference type="SUPFAM" id="SSF48264">
    <property type="entry name" value="Cytochrome P450"/>
    <property type="match status" value="1"/>
</dbReference>
<evidence type="ECO:0000256" key="8">
    <source>
        <dbReference type="PIRSR" id="PIRSR602401-1"/>
    </source>
</evidence>
<dbReference type="InterPro" id="IPR017972">
    <property type="entry name" value="Cyt_P450_CS"/>
</dbReference>
<organism evidence="11 13">
    <name type="scientific">Riccia sorocarpa</name>
    <dbReference type="NCBI Taxonomy" id="122646"/>
    <lineage>
        <taxon>Eukaryota</taxon>
        <taxon>Viridiplantae</taxon>
        <taxon>Streptophyta</taxon>
        <taxon>Embryophyta</taxon>
        <taxon>Marchantiophyta</taxon>
        <taxon>Marchantiopsida</taxon>
        <taxon>Marchantiidae</taxon>
        <taxon>Marchantiales</taxon>
        <taxon>Ricciaceae</taxon>
        <taxon>Riccia</taxon>
    </lineage>
</organism>
<dbReference type="GO" id="GO:0016705">
    <property type="term" value="F:oxidoreductase activity, acting on paired donors, with incorporation or reduction of molecular oxygen"/>
    <property type="evidence" value="ECO:0007669"/>
    <property type="project" value="UniProtKB-ARBA"/>
</dbReference>
<evidence type="ECO:0008006" key="14">
    <source>
        <dbReference type="Google" id="ProtNLM"/>
    </source>
</evidence>
<evidence type="ECO:0000256" key="2">
    <source>
        <dbReference type="ARBA" id="ARBA00010617"/>
    </source>
</evidence>
<dbReference type="PANTHER" id="PTHR47944">
    <property type="entry name" value="CYTOCHROME P450 98A9"/>
    <property type="match status" value="1"/>
</dbReference>
<keyword evidence="7 9" id="KW-0503">Monooxygenase</keyword>
<evidence type="ECO:0000256" key="6">
    <source>
        <dbReference type="ARBA" id="ARBA00023004"/>
    </source>
</evidence>
<dbReference type="Proteomes" id="UP001633002">
    <property type="component" value="Unassembled WGS sequence"/>
</dbReference>
<dbReference type="FunFam" id="1.10.630.10:FF:000126">
    <property type="entry name" value="Predicted protein"/>
    <property type="match status" value="1"/>
</dbReference>